<accession>A0ABS9BT88</accession>
<evidence type="ECO:0000313" key="3">
    <source>
        <dbReference type="Proteomes" id="UP001201449"/>
    </source>
</evidence>
<dbReference type="Proteomes" id="UP001201449">
    <property type="component" value="Unassembled WGS sequence"/>
</dbReference>
<dbReference type="InterPro" id="IPR007899">
    <property type="entry name" value="CHAD_dom"/>
</dbReference>
<protein>
    <submittedName>
        <fullName evidence="2">CHAD domain-containing protein</fullName>
    </submittedName>
</protein>
<dbReference type="EMBL" id="JAKEVZ010000003">
    <property type="protein sequence ID" value="MCF1750560.1"/>
    <property type="molecule type" value="Genomic_DNA"/>
</dbReference>
<evidence type="ECO:0000313" key="2">
    <source>
        <dbReference type="EMBL" id="MCF1750560.1"/>
    </source>
</evidence>
<dbReference type="Gene3D" id="1.40.20.10">
    <property type="entry name" value="CHAD domain"/>
    <property type="match status" value="1"/>
</dbReference>
<gene>
    <name evidence="2" type="ORF">L0U89_05705</name>
</gene>
<dbReference type="SMART" id="SM00880">
    <property type="entry name" value="CHAD"/>
    <property type="match status" value="1"/>
</dbReference>
<comment type="caution">
    <text evidence="2">The sequence shown here is derived from an EMBL/GenBank/DDBJ whole genome shotgun (WGS) entry which is preliminary data.</text>
</comment>
<sequence>MLKKSIQKQYLVQHWENLETQFDRFCEVRDAEALHQFRVATKKIHSLLKLQCVLEEGKSGLSEFKDVREIFKHAGKIREAQLHLANMEALQIKDASIKSTLQETITYQTAKFELKRRWYSQLIESSLSKIKDQLVPLDEELAESFLFHHLRDVGKNCQRVYFLGTLHESRKSIKTIQHLSEIFPEFQVNWEYLEFLQGKIGAWHDLHRTYLYIYNHGASAKNCTLIRNAQQDLVQEIKGLIRKFEAEIKKVAVVEQD</sequence>
<keyword evidence="3" id="KW-1185">Reference proteome</keyword>
<proteinExistence type="predicted"/>
<feature type="domain" description="CHAD" evidence="1">
    <location>
        <begin position="10"/>
        <end position="247"/>
    </location>
</feature>
<evidence type="ECO:0000259" key="1">
    <source>
        <dbReference type="SMART" id="SM00880"/>
    </source>
</evidence>
<dbReference type="RefSeq" id="WP_234860650.1">
    <property type="nucleotide sequence ID" value="NZ_JAKEVZ010000003.1"/>
</dbReference>
<dbReference type="InterPro" id="IPR038186">
    <property type="entry name" value="CHAD_dom_sf"/>
</dbReference>
<reference evidence="2 3" key="1">
    <citation type="submission" date="2022-01" db="EMBL/GenBank/DDBJ databases">
        <title>Mariniradius saccharolyticus sp. nov., isolated from sediment of a river.</title>
        <authorList>
            <person name="Liu H."/>
        </authorList>
    </citation>
    <scope>NUCLEOTIDE SEQUENCE [LARGE SCALE GENOMIC DNA]</scope>
    <source>
        <strain evidence="2 3">RY-2</strain>
    </source>
</reference>
<name>A0ABS9BT88_9BACT</name>
<organism evidence="2 3">
    <name type="scientific">Mariniradius sediminis</name>
    <dbReference type="NCBI Taxonomy" id="2909237"/>
    <lineage>
        <taxon>Bacteria</taxon>
        <taxon>Pseudomonadati</taxon>
        <taxon>Bacteroidota</taxon>
        <taxon>Cytophagia</taxon>
        <taxon>Cytophagales</taxon>
        <taxon>Cyclobacteriaceae</taxon>
        <taxon>Mariniradius</taxon>
    </lineage>
</organism>
<dbReference type="Pfam" id="PF05235">
    <property type="entry name" value="CHAD"/>
    <property type="match status" value="1"/>
</dbReference>